<evidence type="ECO:0000256" key="9">
    <source>
        <dbReference type="PROSITE-ProRule" id="PRU00175"/>
    </source>
</evidence>
<dbReference type="InterPro" id="IPR001841">
    <property type="entry name" value="Znf_RING"/>
</dbReference>
<dbReference type="SUPFAM" id="SSF57850">
    <property type="entry name" value="RING/U-box"/>
    <property type="match status" value="1"/>
</dbReference>
<evidence type="ECO:0000259" key="10">
    <source>
        <dbReference type="PROSITE" id="PS50089"/>
    </source>
</evidence>
<reference evidence="11" key="1">
    <citation type="journal article" date="2016" name="Proc. Natl. Acad. Sci. U.S.A.">
        <title>Lipid metabolic changes in an early divergent fungus govern the establishment of a mutualistic symbiosis with endobacteria.</title>
        <authorList>
            <person name="Lastovetsky O.A."/>
            <person name="Gaspar M.L."/>
            <person name="Mondo S.J."/>
            <person name="LaButti K.M."/>
            <person name="Sandor L."/>
            <person name="Grigoriev I.V."/>
            <person name="Henry S.A."/>
            <person name="Pawlowska T.E."/>
        </authorList>
    </citation>
    <scope>NUCLEOTIDE SEQUENCE [LARGE SCALE GENOMIC DNA]</scope>
    <source>
        <strain evidence="11">ATCC 52814</strain>
    </source>
</reference>
<dbReference type="SMART" id="SM00184">
    <property type="entry name" value="RING"/>
    <property type="match status" value="1"/>
</dbReference>
<name>A0A1X0R560_RHIZD</name>
<organism evidence="11">
    <name type="scientific">Rhizopus microsporus var. microsporus</name>
    <dbReference type="NCBI Taxonomy" id="86635"/>
    <lineage>
        <taxon>Eukaryota</taxon>
        <taxon>Fungi</taxon>
        <taxon>Fungi incertae sedis</taxon>
        <taxon>Mucoromycota</taxon>
        <taxon>Mucoromycotina</taxon>
        <taxon>Mucoromycetes</taxon>
        <taxon>Mucorales</taxon>
        <taxon>Mucorineae</taxon>
        <taxon>Rhizopodaceae</taxon>
        <taxon>Rhizopus</taxon>
    </lineage>
</organism>
<dbReference type="PROSITE" id="PS00518">
    <property type="entry name" value="ZF_RING_1"/>
    <property type="match status" value="1"/>
</dbReference>
<dbReference type="GO" id="GO:0061630">
    <property type="term" value="F:ubiquitin protein ligase activity"/>
    <property type="evidence" value="ECO:0007669"/>
    <property type="project" value="UniProtKB-EC"/>
</dbReference>
<dbReference type="VEuPathDB" id="FungiDB:BCV72DRAFT_304869"/>
<keyword evidence="4" id="KW-0479">Metal-binding</keyword>
<keyword evidence="3" id="KW-0808">Transferase</keyword>
<keyword evidence="7" id="KW-0805">Transcription regulation</keyword>
<evidence type="ECO:0000256" key="7">
    <source>
        <dbReference type="ARBA" id="ARBA00023015"/>
    </source>
</evidence>
<proteinExistence type="predicted"/>
<evidence type="ECO:0000256" key="2">
    <source>
        <dbReference type="ARBA" id="ARBA00012483"/>
    </source>
</evidence>
<dbReference type="PANTHER" id="PTHR46077">
    <property type="entry name" value="E3 UBIQUITIN-PROTEIN LIGASE TOPORS"/>
    <property type="match status" value="1"/>
</dbReference>
<dbReference type="AlphaFoldDB" id="A0A1X0R560"/>
<dbReference type="EMBL" id="KV921909">
    <property type="protein sequence ID" value="ORE07132.1"/>
    <property type="molecule type" value="Genomic_DNA"/>
</dbReference>
<sequence length="225" mass="26589">MNNIKPKCSICMQTYSNETFLRPCFHSFCFECICYWINITPESANCPICRQSIQSLVYNVDEENNDFDEYFLKDRQYETHEPPLRRKRTLSPGEKIKLQRKQVYKGLYHQTCYPEPLPRHVNFTIITPEHIPKAKEFLRQDLTAIHDMEYIDPFVIDHIADILLIPFRSKGARKIDMHDPIIIQKTAEWLENDKLVAERLLSELIAYIKSGLSYRDFVSTTVYTS</sequence>
<evidence type="ECO:0000256" key="3">
    <source>
        <dbReference type="ARBA" id="ARBA00022679"/>
    </source>
</evidence>
<dbReference type="Proteomes" id="UP000242414">
    <property type="component" value="Unassembled WGS sequence"/>
</dbReference>
<dbReference type="Gene3D" id="3.30.40.10">
    <property type="entry name" value="Zinc/RING finger domain, C3HC4 (zinc finger)"/>
    <property type="match status" value="1"/>
</dbReference>
<accession>A0A1X0R560</accession>
<dbReference type="PANTHER" id="PTHR46077:SF1">
    <property type="entry name" value="TOP1 BINDING ARGININE_SERINE RICH PROTEIN, E3 UBIQUITIN LIGASE"/>
    <property type="match status" value="1"/>
</dbReference>
<dbReference type="GO" id="GO:0008270">
    <property type="term" value="F:zinc ion binding"/>
    <property type="evidence" value="ECO:0007669"/>
    <property type="project" value="UniProtKB-KW"/>
</dbReference>
<protein>
    <recommendedName>
        <fullName evidence="2">RING-type E3 ubiquitin transferase</fullName>
        <ecNumber evidence="2">2.3.2.27</ecNumber>
    </recommendedName>
</protein>
<evidence type="ECO:0000256" key="1">
    <source>
        <dbReference type="ARBA" id="ARBA00000900"/>
    </source>
</evidence>
<dbReference type="GO" id="GO:0000209">
    <property type="term" value="P:protein polyubiquitination"/>
    <property type="evidence" value="ECO:0007669"/>
    <property type="project" value="TreeGrafter"/>
</dbReference>
<keyword evidence="8" id="KW-0804">Transcription</keyword>
<comment type="catalytic activity">
    <reaction evidence="1">
        <text>S-ubiquitinyl-[E2 ubiquitin-conjugating enzyme]-L-cysteine + [acceptor protein]-L-lysine = [E2 ubiquitin-conjugating enzyme]-L-cysteine + N(6)-ubiquitinyl-[acceptor protein]-L-lysine.</text>
        <dbReference type="EC" id="2.3.2.27"/>
    </reaction>
</comment>
<evidence type="ECO:0000256" key="8">
    <source>
        <dbReference type="ARBA" id="ARBA00023163"/>
    </source>
</evidence>
<feature type="domain" description="RING-type" evidence="10">
    <location>
        <begin position="8"/>
        <end position="50"/>
    </location>
</feature>
<dbReference type="InterPro" id="IPR017907">
    <property type="entry name" value="Znf_RING_CS"/>
</dbReference>
<evidence type="ECO:0000313" key="11">
    <source>
        <dbReference type="EMBL" id="ORE07132.1"/>
    </source>
</evidence>
<dbReference type="Pfam" id="PF13920">
    <property type="entry name" value="zf-C3HC4_3"/>
    <property type="match status" value="1"/>
</dbReference>
<keyword evidence="5 9" id="KW-0863">Zinc-finger</keyword>
<evidence type="ECO:0000256" key="5">
    <source>
        <dbReference type="ARBA" id="ARBA00022771"/>
    </source>
</evidence>
<evidence type="ECO:0000256" key="6">
    <source>
        <dbReference type="ARBA" id="ARBA00022833"/>
    </source>
</evidence>
<keyword evidence="6" id="KW-0862">Zinc</keyword>
<dbReference type="GO" id="GO:0006513">
    <property type="term" value="P:protein monoubiquitination"/>
    <property type="evidence" value="ECO:0007669"/>
    <property type="project" value="TreeGrafter"/>
</dbReference>
<gene>
    <name evidence="11" type="ORF">BCV72DRAFT_304869</name>
</gene>
<dbReference type="OrthoDB" id="21204at2759"/>
<dbReference type="PROSITE" id="PS50089">
    <property type="entry name" value="ZF_RING_2"/>
    <property type="match status" value="1"/>
</dbReference>
<evidence type="ECO:0000256" key="4">
    <source>
        <dbReference type="ARBA" id="ARBA00022723"/>
    </source>
</evidence>
<dbReference type="EC" id="2.3.2.27" evidence="2"/>
<dbReference type="InterPro" id="IPR013083">
    <property type="entry name" value="Znf_RING/FYVE/PHD"/>
</dbReference>